<comment type="caution">
    <text evidence="1">The sequence shown here is derived from an EMBL/GenBank/DDBJ whole genome shotgun (WGS) entry which is preliminary data.</text>
</comment>
<protein>
    <recommendedName>
        <fullName evidence="2">Zona occludens toxin N-terminal domain-containing protein</fullName>
    </recommendedName>
</protein>
<feature type="non-terminal residue" evidence="1">
    <location>
        <position position="273"/>
    </location>
</feature>
<organism evidence="1">
    <name type="scientific">marine sediment metagenome</name>
    <dbReference type="NCBI Taxonomy" id="412755"/>
    <lineage>
        <taxon>unclassified sequences</taxon>
        <taxon>metagenomes</taxon>
        <taxon>ecological metagenomes</taxon>
    </lineage>
</organism>
<reference evidence="1" key="1">
    <citation type="journal article" date="2014" name="Front. Microbiol.">
        <title>High frequency of phylogenetically diverse reductive dehalogenase-homologous genes in deep subseafloor sedimentary metagenomes.</title>
        <authorList>
            <person name="Kawai M."/>
            <person name="Futagami T."/>
            <person name="Toyoda A."/>
            <person name="Takaki Y."/>
            <person name="Nishi S."/>
            <person name="Hori S."/>
            <person name="Arai W."/>
            <person name="Tsubouchi T."/>
            <person name="Morono Y."/>
            <person name="Uchiyama I."/>
            <person name="Ito T."/>
            <person name="Fujiyama A."/>
            <person name="Inagaki F."/>
            <person name="Takami H."/>
        </authorList>
    </citation>
    <scope>NUCLEOTIDE SEQUENCE</scope>
    <source>
        <strain evidence="1">Expedition CK06-06</strain>
    </source>
</reference>
<feature type="non-terminal residue" evidence="1">
    <location>
        <position position="1"/>
    </location>
</feature>
<gene>
    <name evidence="1" type="ORF">S01H1_32421</name>
</gene>
<sequence length="273" mass="32715">EIIKQRQDNKFDACIVVSGARGNGKSTFLFKLFVRFKKFKPWKHQVYSRKHVMELLERSKFGCILDDEAIRTSYKRNFFDEDQKLLIQMLNMYRDNFNVYAAAVPDFYSLDKDLRSLIKIHIHIIERGLGVVHIANEGTLYSDDCWDVKYNKRIEENWAKRKQMNPDYQPKYHRLTTFRGYIKFNDLTLKQREFYEDVKVKKRKAVYDEEINKIEDRGGFYDRIIERLQKGEIKTKKVLQEICLINGLQYSSVRHIINTKLTDRGIKETLQDF</sequence>
<dbReference type="AlphaFoldDB" id="X0URX6"/>
<name>X0URX6_9ZZZZ</name>
<evidence type="ECO:0000313" key="1">
    <source>
        <dbReference type="EMBL" id="GAG03038.1"/>
    </source>
</evidence>
<accession>X0URX6</accession>
<dbReference type="EMBL" id="BARS01020072">
    <property type="protein sequence ID" value="GAG03038.1"/>
    <property type="molecule type" value="Genomic_DNA"/>
</dbReference>
<proteinExistence type="predicted"/>
<evidence type="ECO:0008006" key="2">
    <source>
        <dbReference type="Google" id="ProtNLM"/>
    </source>
</evidence>